<dbReference type="InterPro" id="IPR002028">
    <property type="entry name" value="Trp_synthase_suA"/>
</dbReference>
<name>A0A3B0VWC8_9ZZZZ</name>
<evidence type="ECO:0000313" key="10">
    <source>
        <dbReference type="EMBL" id="VAW42727.1"/>
    </source>
</evidence>
<dbReference type="EMBL" id="UOEW01000374">
    <property type="protein sequence ID" value="VAW42727.1"/>
    <property type="molecule type" value="Genomic_DNA"/>
</dbReference>
<dbReference type="PANTHER" id="PTHR43406:SF1">
    <property type="entry name" value="TRYPTOPHAN SYNTHASE ALPHA CHAIN, CHLOROPLASTIC"/>
    <property type="match status" value="1"/>
</dbReference>
<dbReference type="InterPro" id="IPR018204">
    <property type="entry name" value="Trp_synthase_alpha_AS"/>
</dbReference>
<evidence type="ECO:0000256" key="1">
    <source>
        <dbReference type="ARBA" id="ARBA00003365"/>
    </source>
</evidence>
<gene>
    <name evidence="10" type="ORF">MNBD_GAMMA01-1425</name>
</gene>
<dbReference type="InterPro" id="IPR011060">
    <property type="entry name" value="RibuloseP-bd_barrel"/>
</dbReference>
<evidence type="ECO:0000256" key="8">
    <source>
        <dbReference type="ARBA" id="ARBA00023239"/>
    </source>
</evidence>
<comment type="function">
    <text evidence="1">The alpha subunit is responsible for the aldol cleavage of indoleglycerol phosphate to indole and glyceraldehyde 3-phosphate.</text>
</comment>
<dbReference type="HAMAP" id="MF_00131">
    <property type="entry name" value="Trp_synth_alpha"/>
    <property type="match status" value="1"/>
</dbReference>
<dbReference type="SUPFAM" id="SSF51366">
    <property type="entry name" value="Ribulose-phoshate binding barrel"/>
    <property type="match status" value="1"/>
</dbReference>
<evidence type="ECO:0000256" key="3">
    <source>
        <dbReference type="ARBA" id="ARBA00011270"/>
    </source>
</evidence>
<comment type="catalytic activity">
    <reaction evidence="9">
        <text>(1S,2R)-1-C-(indol-3-yl)glycerol 3-phosphate + L-serine = D-glyceraldehyde 3-phosphate + L-tryptophan + H2O</text>
        <dbReference type="Rhea" id="RHEA:10532"/>
        <dbReference type="ChEBI" id="CHEBI:15377"/>
        <dbReference type="ChEBI" id="CHEBI:33384"/>
        <dbReference type="ChEBI" id="CHEBI:57912"/>
        <dbReference type="ChEBI" id="CHEBI:58866"/>
        <dbReference type="ChEBI" id="CHEBI:59776"/>
        <dbReference type="EC" id="4.2.1.20"/>
    </reaction>
</comment>
<keyword evidence="8 10" id="KW-0456">Lyase</keyword>
<keyword evidence="7" id="KW-0057">Aromatic amino acid biosynthesis</keyword>
<keyword evidence="5" id="KW-0028">Amino-acid biosynthesis</keyword>
<dbReference type="AlphaFoldDB" id="A0A3B0VWC8"/>
<dbReference type="FunFam" id="3.20.20.70:FF:000037">
    <property type="entry name" value="Tryptophan synthase alpha chain"/>
    <property type="match status" value="1"/>
</dbReference>
<evidence type="ECO:0000256" key="9">
    <source>
        <dbReference type="ARBA" id="ARBA00049047"/>
    </source>
</evidence>
<evidence type="ECO:0000256" key="7">
    <source>
        <dbReference type="ARBA" id="ARBA00023141"/>
    </source>
</evidence>
<dbReference type="NCBIfam" id="TIGR00262">
    <property type="entry name" value="trpA"/>
    <property type="match status" value="1"/>
</dbReference>
<sequence>MSRLKNTFKTLKKNQQKAMIPFITAGHPHPLLTVPAMHALVENGANILELGMPFSDPMADGIVIQQSSEQAIQQGMTLSSVLDVVSEFREQDNNTPVILMGYLNPIEKFGYAEFVKTAAKSGVDGLLIVDSPPEESEVLLKLLKQHDMKQIFLIAPTTDKQRQKFILSKASGFIYCIALKGVTGAQNLEYNDLSTQISALKSITDIPVVVGFGVKDIKSAVAVAQYGDGIVIGSELVQRLNKCKNQQQVEKTIKKFIKPITTAINVADYN</sequence>
<protein>
    <recommendedName>
        <fullName evidence="4">tryptophan synthase</fullName>
        <ecNumber evidence="4">4.2.1.20</ecNumber>
    </recommendedName>
</protein>
<dbReference type="Gene3D" id="3.20.20.70">
    <property type="entry name" value="Aldolase class I"/>
    <property type="match status" value="1"/>
</dbReference>
<reference evidence="10" key="1">
    <citation type="submission" date="2018-06" db="EMBL/GenBank/DDBJ databases">
        <authorList>
            <person name="Zhirakovskaya E."/>
        </authorList>
    </citation>
    <scope>NUCLEOTIDE SEQUENCE</scope>
</reference>
<comment type="subunit">
    <text evidence="3">Tetramer of two alpha and two beta chains.</text>
</comment>
<proteinExistence type="inferred from homology"/>
<evidence type="ECO:0000256" key="6">
    <source>
        <dbReference type="ARBA" id="ARBA00022822"/>
    </source>
</evidence>
<dbReference type="InterPro" id="IPR013785">
    <property type="entry name" value="Aldolase_TIM"/>
</dbReference>
<dbReference type="GO" id="GO:0005829">
    <property type="term" value="C:cytosol"/>
    <property type="evidence" value="ECO:0007669"/>
    <property type="project" value="TreeGrafter"/>
</dbReference>
<comment type="pathway">
    <text evidence="2">Amino-acid biosynthesis; L-tryptophan biosynthesis; L-tryptophan from chorismate: step 5/5.</text>
</comment>
<dbReference type="GO" id="GO:0004834">
    <property type="term" value="F:tryptophan synthase activity"/>
    <property type="evidence" value="ECO:0007669"/>
    <property type="project" value="UniProtKB-EC"/>
</dbReference>
<dbReference type="Pfam" id="PF00290">
    <property type="entry name" value="Trp_syntA"/>
    <property type="match status" value="1"/>
</dbReference>
<dbReference type="PANTHER" id="PTHR43406">
    <property type="entry name" value="TRYPTOPHAN SYNTHASE, ALPHA CHAIN"/>
    <property type="match status" value="1"/>
</dbReference>
<dbReference type="UniPathway" id="UPA00035">
    <property type="reaction ID" value="UER00044"/>
</dbReference>
<keyword evidence="6" id="KW-0822">Tryptophan biosynthesis</keyword>
<dbReference type="EC" id="4.2.1.20" evidence="4"/>
<evidence type="ECO:0000256" key="2">
    <source>
        <dbReference type="ARBA" id="ARBA00004733"/>
    </source>
</evidence>
<organism evidence="10">
    <name type="scientific">hydrothermal vent metagenome</name>
    <dbReference type="NCBI Taxonomy" id="652676"/>
    <lineage>
        <taxon>unclassified sequences</taxon>
        <taxon>metagenomes</taxon>
        <taxon>ecological metagenomes</taxon>
    </lineage>
</organism>
<evidence type="ECO:0000256" key="5">
    <source>
        <dbReference type="ARBA" id="ARBA00022605"/>
    </source>
</evidence>
<dbReference type="CDD" id="cd04724">
    <property type="entry name" value="Tryptophan_synthase_alpha"/>
    <property type="match status" value="1"/>
</dbReference>
<dbReference type="PROSITE" id="PS00167">
    <property type="entry name" value="TRP_SYNTHASE_ALPHA"/>
    <property type="match status" value="1"/>
</dbReference>
<evidence type="ECO:0000256" key="4">
    <source>
        <dbReference type="ARBA" id="ARBA00012043"/>
    </source>
</evidence>
<accession>A0A3B0VWC8</accession>